<proteinExistence type="predicted"/>
<organism evidence="3 4">
    <name type="scientific">Prorocentrum cordatum</name>
    <dbReference type="NCBI Taxonomy" id="2364126"/>
    <lineage>
        <taxon>Eukaryota</taxon>
        <taxon>Sar</taxon>
        <taxon>Alveolata</taxon>
        <taxon>Dinophyceae</taxon>
        <taxon>Prorocentrales</taxon>
        <taxon>Prorocentraceae</taxon>
        <taxon>Prorocentrum</taxon>
    </lineage>
</organism>
<feature type="compositionally biased region" description="Gly residues" evidence="1">
    <location>
        <begin position="337"/>
        <end position="347"/>
    </location>
</feature>
<feature type="non-terminal residue" evidence="3">
    <location>
        <position position="686"/>
    </location>
</feature>
<evidence type="ECO:0000256" key="1">
    <source>
        <dbReference type="SAM" id="MobiDB-lite"/>
    </source>
</evidence>
<feature type="non-terminal residue" evidence="3">
    <location>
        <position position="1"/>
    </location>
</feature>
<feature type="compositionally biased region" description="Pro residues" evidence="1">
    <location>
        <begin position="122"/>
        <end position="131"/>
    </location>
</feature>
<feature type="region of interest" description="Disordered" evidence="1">
    <location>
        <begin position="321"/>
        <end position="350"/>
    </location>
</feature>
<feature type="chain" id="PRO_5046577714" evidence="2">
    <location>
        <begin position="29"/>
        <end position="686"/>
    </location>
</feature>
<dbReference type="Proteomes" id="UP001189429">
    <property type="component" value="Unassembled WGS sequence"/>
</dbReference>
<keyword evidence="2" id="KW-0732">Signal</keyword>
<evidence type="ECO:0000313" key="3">
    <source>
        <dbReference type="EMBL" id="CAK0808748.1"/>
    </source>
</evidence>
<name>A0ABN9QUG9_9DINO</name>
<feature type="signal peptide" evidence="2">
    <location>
        <begin position="1"/>
        <end position="28"/>
    </location>
</feature>
<sequence>ADGGGRPSRGWEAVLGCLLLLAAELARGAATLGAPGIVLGCSTRSVEHFAVLTPDFDVYVEECDAANTDVRTWGKEWPAGVAPLGAVCPAGIRRYDFAVAPTVAQLAQAGGGLAGLAALVGGPPPDEPAPAPAAAAAPPGGPPGEGAGDLRTLPTAHDRQGQRRREYRDSVQLLRPTASPDGPVPGPTADRWVATYQVEKGGSPLGHHLAWKAGLGVGVPPDDPIVSVHFEYSKIVQVAQPHDQIDGSNLARLELAARQLQLCEERCKDKLVGSRSPGPGGGEQFLFAGMQSTRGVMVAPALSEWIAKQLAAQSAIAKERRKAREQRQLLHPPAGARGAGQSGGGAKESGSGILMAPVPAAAAARRREALRGSLMMGLTYLEQRPVGKATLADYQRRASAFIQWCRELHLDWSEWQLLDSIVVMYFDFLYFQGHSGEDASRLLAALKVFLPPIGRWGDQAIAMTLSFACYLRPSEADLLATMQIAPPVGAAAGGSGLAALLLHPGELGRLGKTGSLGTCTKEAARSLGLNEFPVPAHGLRHGGAADGLLSKKRRALEVHQRGGWASDRNFKRRAKQARTITELQRLGPRIIAYGQAMDAALAHIFLKGRAVPVPSLTPREQRLRGPPDGEGVLPTGSGHGRTGSWSASIVLGMRIVSEILDTDSWFLKALANHGMELRRDHAKGAE</sequence>
<accession>A0ABN9QUG9</accession>
<protein>
    <submittedName>
        <fullName evidence="3">Uncharacterized protein</fullName>
    </submittedName>
</protein>
<feature type="region of interest" description="Disordered" evidence="1">
    <location>
        <begin position="616"/>
        <end position="641"/>
    </location>
</feature>
<evidence type="ECO:0000313" key="4">
    <source>
        <dbReference type="Proteomes" id="UP001189429"/>
    </source>
</evidence>
<dbReference type="EMBL" id="CAUYUJ010004247">
    <property type="protein sequence ID" value="CAK0808748.1"/>
    <property type="molecule type" value="Genomic_DNA"/>
</dbReference>
<reference evidence="3" key="1">
    <citation type="submission" date="2023-10" db="EMBL/GenBank/DDBJ databases">
        <authorList>
            <person name="Chen Y."/>
            <person name="Shah S."/>
            <person name="Dougan E. K."/>
            <person name="Thang M."/>
            <person name="Chan C."/>
        </authorList>
    </citation>
    <scope>NUCLEOTIDE SEQUENCE [LARGE SCALE GENOMIC DNA]</scope>
</reference>
<feature type="compositionally biased region" description="Basic and acidic residues" evidence="1">
    <location>
        <begin position="156"/>
        <end position="169"/>
    </location>
</feature>
<keyword evidence="4" id="KW-1185">Reference proteome</keyword>
<feature type="region of interest" description="Disordered" evidence="1">
    <location>
        <begin position="121"/>
        <end position="186"/>
    </location>
</feature>
<gene>
    <name evidence="3" type="ORF">PCOR1329_LOCUS14245</name>
</gene>
<comment type="caution">
    <text evidence="3">The sequence shown here is derived from an EMBL/GenBank/DDBJ whole genome shotgun (WGS) entry which is preliminary data.</text>
</comment>
<evidence type="ECO:0000256" key="2">
    <source>
        <dbReference type="SAM" id="SignalP"/>
    </source>
</evidence>